<gene>
    <name evidence="8" type="ORF">Micbo1qcDRAFT_140533</name>
</gene>
<dbReference type="STRING" id="196109.A0A136IMX9"/>
<evidence type="ECO:0000256" key="6">
    <source>
        <dbReference type="ARBA" id="ARBA00023593"/>
    </source>
</evidence>
<evidence type="ECO:0000256" key="1">
    <source>
        <dbReference type="ARBA" id="ARBA00022516"/>
    </source>
</evidence>
<reference evidence="9" key="1">
    <citation type="submission" date="2016-02" db="EMBL/GenBank/DDBJ databases">
        <title>Draft genome sequence of Microdochium bolleyi, a fungal endophyte of beachgrass.</title>
        <authorList>
            <consortium name="DOE Joint Genome Institute"/>
            <person name="David A.S."/>
            <person name="May G."/>
            <person name="Haridas S."/>
            <person name="Lim J."/>
            <person name="Wang M."/>
            <person name="Labutti K."/>
            <person name="Lipzen A."/>
            <person name="Barry K."/>
            <person name="Grigoriev I.V."/>
        </authorList>
    </citation>
    <scope>NUCLEOTIDE SEQUENCE [LARGE SCALE GENOMIC DNA]</scope>
    <source>
        <strain evidence="9">J235TASD1</strain>
    </source>
</reference>
<dbReference type="GO" id="GO:0005741">
    <property type="term" value="C:mitochondrial outer membrane"/>
    <property type="evidence" value="ECO:0007669"/>
    <property type="project" value="TreeGrafter"/>
</dbReference>
<evidence type="ECO:0000256" key="2">
    <source>
        <dbReference type="ARBA" id="ARBA00022857"/>
    </source>
</evidence>
<keyword evidence="7" id="KW-1133">Transmembrane helix</keyword>
<dbReference type="GO" id="GO:0005789">
    <property type="term" value="C:endoplasmic reticulum membrane"/>
    <property type="evidence" value="ECO:0007669"/>
    <property type="project" value="TreeGrafter"/>
</dbReference>
<dbReference type="PANTHER" id="PTHR43647">
    <property type="entry name" value="DEHYDROGENASE"/>
    <property type="match status" value="1"/>
</dbReference>
<proteinExistence type="inferred from homology"/>
<dbReference type="EMBL" id="KQ964269">
    <property type="protein sequence ID" value="KXJ86306.1"/>
    <property type="molecule type" value="Genomic_DNA"/>
</dbReference>
<dbReference type="FunCoup" id="A0A136IMX9">
    <property type="interactions" value="143"/>
</dbReference>
<dbReference type="GO" id="GO:0000253">
    <property type="term" value="F:3-beta-hydroxysteroid 3-dehydrogenase (NADP+) activity"/>
    <property type="evidence" value="ECO:0007669"/>
    <property type="project" value="TreeGrafter"/>
</dbReference>
<sequence length="480" mass="52920">MAALLPWAGVQPHDLHFVLITGANSGVGLGIGQRLIDDFLASRPLSSHLILLPTTRSARKSSETILALREHLHTAAATSKRLQARAGPNHDPQDAIARVHVLSVQVDLCNIHSIYAAADQLVYGTVSDPTGVIPDVKIPRLDAALFNAGIGGWSGLNWLGLFWQIIRRGIPQATTFPTFKLATYPAVMLDTKKLLGPAETKKEPTQLAEVFTANLFGHYLLAHELMPLLSRENPKEEPGRIVFTSSIDAGTEHLSFTHFQAQRTTPPYESSKRITDIMSLTASLPSVQPLTEPFFKLPSSSKLPAVRPKIYVTHPGVVCTPLFPLNFVLFFFYRLTMYLSRMLGSPWHVVESYLGACATAWVGLEDQAVLDEQKAHLVKWGSAVAPLGGEARPKKTEVEGWGWQGDIEDAAALENDADTGMLRKLRGRKWDAVALTKEAREQFELDGRACWTELERLRGEWEGALGRKPGDHLPSKEDKI</sequence>
<dbReference type="GO" id="GO:0005811">
    <property type="term" value="C:lipid droplet"/>
    <property type="evidence" value="ECO:0007669"/>
    <property type="project" value="TreeGrafter"/>
</dbReference>
<dbReference type="AlphaFoldDB" id="A0A136IMX9"/>
<keyword evidence="4" id="KW-0560">Oxidoreductase</keyword>
<keyword evidence="5" id="KW-0443">Lipid metabolism</keyword>
<keyword evidence="7" id="KW-0812">Transmembrane</keyword>
<name>A0A136IMX9_9PEZI</name>
<feature type="transmembrane region" description="Helical" evidence="7">
    <location>
        <begin position="311"/>
        <end position="333"/>
    </location>
</feature>
<organism evidence="8 9">
    <name type="scientific">Microdochium bolleyi</name>
    <dbReference type="NCBI Taxonomy" id="196109"/>
    <lineage>
        <taxon>Eukaryota</taxon>
        <taxon>Fungi</taxon>
        <taxon>Dikarya</taxon>
        <taxon>Ascomycota</taxon>
        <taxon>Pezizomycotina</taxon>
        <taxon>Sordariomycetes</taxon>
        <taxon>Xylariomycetidae</taxon>
        <taxon>Xylariales</taxon>
        <taxon>Microdochiaceae</taxon>
        <taxon>Microdochium</taxon>
    </lineage>
</organism>
<protein>
    <recommendedName>
        <fullName evidence="10">3-keto-steroid reductase</fullName>
    </recommendedName>
</protein>
<evidence type="ECO:0008006" key="10">
    <source>
        <dbReference type="Google" id="ProtNLM"/>
    </source>
</evidence>
<comment type="similarity">
    <text evidence="6">Belongs to the short-chain dehydrogenases/reductases (SDR) family. ERG27 subfamily.</text>
</comment>
<evidence type="ECO:0000256" key="7">
    <source>
        <dbReference type="SAM" id="Phobius"/>
    </source>
</evidence>
<dbReference type="OrthoDB" id="9989144at2759"/>
<accession>A0A136IMX9</accession>
<evidence type="ECO:0000313" key="8">
    <source>
        <dbReference type="EMBL" id="KXJ86306.1"/>
    </source>
</evidence>
<evidence type="ECO:0000313" key="9">
    <source>
        <dbReference type="Proteomes" id="UP000070501"/>
    </source>
</evidence>
<dbReference type="InterPro" id="IPR036291">
    <property type="entry name" value="NAD(P)-bd_dom_sf"/>
</dbReference>
<dbReference type="InParanoid" id="A0A136IMX9"/>
<keyword evidence="9" id="KW-1185">Reference proteome</keyword>
<dbReference type="Proteomes" id="UP000070501">
    <property type="component" value="Unassembled WGS sequence"/>
</dbReference>
<dbReference type="PANTHER" id="PTHR43647:SF1">
    <property type="entry name" value="3-KETO-STEROID REDUCTASE ERG27"/>
    <property type="match status" value="1"/>
</dbReference>
<evidence type="ECO:0000256" key="3">
    <source>
        <dbReference type="ARBA" id="ARBA00022955"/>
    </source>
</evidence>
<keyword evidence="7" id="KW-0472">Membrane</keyword>
<keyword evidence="2" id="KW-0521">NADP</keyword>
<dbReference type="SUPFAM" id="SSF51735">
    <property type="entry name" value="NAD(P)-binding Rossmann-fold domains"/>
    <property type="match status" value="1"/>
</dbReference>
<dbReference type="GO" id="GO:0006696">
    <property type="term" value="P:ergosterol biosynthetic process"/>
    <property type="evidence" value="ECO:0007669"/>
    <property type="project" value="TreeGrafter"/>
</dbReference>
<dbReference type="InterPro" id="IPR051593">
    <property type="entry name" value="Ergosterol_Biosynth_ERG27"/>
</dbReference>
<evidence type="ECO:0000256" key="4">
    <source>
        <dbReference type="ARBA" id="ARBA00023002"/>
    </source>
</evidence>
<keyword evidence="3" id="KW-0752">Steroid biosynthesis</keyword>
<dbReference type="Gene3D" id="3.40.50.720">
    <property type="entry name" value="NAD(P)-binding Rossmann-like Domain"/>
    <property type="match status" value="1"/>
</dbReference>
<evidence type="ECO:0000256" key="5">
    <source>
        <dbReference type="ARBA" id="ARBA00023098"/>
    </source>
</evidence>
<keyword evidence="1" id="KW-0444">Lipid biosynthesis</keyword>